<evidence type="ECO:0000313" key="1">
    <source>
        <dbReference type="EMBL" id="MQM20448.1"/>
    </source>
</evidence>
<dbReference type="AlphaFoldDB" id="A0A843XL31"/>
<accession>A0A843XL31</accession>
<sequence length="81" mass="9081">MARCPARLELEKRNHPLHSPFPSLAPVLSLGKWRTWRAVPSYCCCYLLLLAAVWRCTTRRSGTTSVGGVIVIADHPLCGYR</sequence>
<keyword evidence="2" id="KW-1185">Reference proteome</keyword>
<dbReference type="EMBL" id="NMUH01009828">
    <property type="protein sequence ID" value="MQM20448.1"/>
    <property type="molecule type" value="Genomic_DNA"/>
</dbReference>
<organism evidence="1 2">
    <name type="scientific">Colocasia esculenta</name>
    <name type="common">Wild taro</name>
    <name type="synonym">Arum esculentum</name>
    <dbReference type="NCBI Taxonomy" id="4460"/>
    <lineage>
        <taxon>Eukaryota</taxon>
        <taxon>Viridiplantae</taxon>
        <taxon>Streptophyta</taxon>
        <taxon>Embryophyta</taxon>
        <taxon>Tracheophyta</taxon>
        <taxon>Spermatophyta</taxon>
        <taxon>Magnoliopsida</taxon>
        <taxon>Liliopsida</taxon>
        <taxon>Araceae</taxon>
        <taxon>Aroideae</taxon>
        <taxon>Colocasieae</taxon>
        <taxon>Colocasia</taxon>
    </lineage>
</organism>
<reference evidence="1" key="1">
    <citation type="submission" date="2017-07" db="EMBL/GenBank/DDBJ databases">
        <title>Taro Niue Genome Assembly and Annotation.</title>
        <authorList>
            <person name="Atibalentja N."/>
            <person name="Keating K."/>
            <person name="Fields C.J."/>
        </authorList>
    </citation>
    <scope>NUCLEOTIDE SEQUENCE</scope>
    <source>
        <strain evidence="1">Niue_2</strain>
        <tissue evidence="1">Leaf</tissue>
    </source>
</reference>
<comment type="caution">
    <text evidence="1">The sequence shown here is derived from an EMBL/GenBank/DDBJ whole genome shotgun (WGS) entry which is preliminary data.</text>
</comment>
<dbReference type="Proteomes" id="UP000652761">
    <property type="component" value="Unassembled WGS sequence"/>
</dbReference>
<protein>
    <submittedName>
        <fullName evidence="1">Uncharacterized protein</fullName>
    </submittedName>
</protein>
<proteinExistence type="predicted"/>
<evidence type="ECO:0000313" key="2">
    <source>
        <dbReference type="Proteomes" id="UP000652761"/>
    </source>
</evidence>
<name>A0A843XL31_COLES</name>
<gene>
    <name evidence="1" type="ORF">Taro_053467</name>
</gene>